<organism evidence="6 7">
    <name type="scientific">Limnochorda pilosa</name>
    <dbReference type="NCBI Taxonomy" id="1555112"/>
    <lineage>
        <taxon>Bacteria</taxon>
        <taxon>Bacillati</taxon>
        <taxon>Bacillota</taxon>
        <taxon>Limnochordia</taxon>
        <taxon>Limnochordales</taxon>
        <taxon>Limnochordaceae</taxon>
        <taxon>Limnochorda</taxon>
    </lineage>
</organism>
<dbReference type="STRING" id="1555112.LIP_2194"/>
<evidence type="ECO:0000256" key="4">
    <source>
        <dbReference type="ARBA" id="ARBA00023163"/>
    </source>
</evidence>
<dbReference type="GO" id="GO:0003700">
    <property type="term" value="F:DNA-binding transcription factor activity"/>
    <property type="evidence" value="ECO:0007669"/>
    <property type="project" value="InterPro"/>
</dbReference>
<accession>A0A0K2SLQ5</accession>
<evidence type="ECO:0000259" key="5">
    <source>
        <dbReference type="PROSITE" id="PS50931"/>
    </source>
</evidence>
<dbReference type="GO" id="GO:0000976">
    <property type="term" value="F:transcription cis-regulatory region binding"/>
    <property type="evidence" value="ECO:0007669"/>
    <property type="project" value="TreeGrafter"/>
</dbReference>
<dbReference type="Gene3D" id="1.10.10.10">
    <property type="entry name" value="Winged helix-like DNA-binding domain superfamily/Winged helix DNA-binding domain"/>
    <property type="match status" value="1"/>
</dbReference>
<name>A0A0K2SLQ5_LIMPI</name>
<dbReference type="InterPro" id="IPR036390">
    <property type="entry name" value="WH_DNA-bd_sf"/>
</dbReference>
<dbReference type="FunFam" id="1.10.10.10:FF:000001">
    <property type="entry name" value="LysR family transcriptional regulator"/>
    <property type="match status" value="1"/>
</dbReference>
<dbReference type="CDD" id="cd05466">
    <property type="entry name" value="PBP2_LTTR_substrate"/>
    <property type="match status" value="1"/>
</dbReference>
<keyword evidence="7" id="KW-1185">Reference proteome</keyword>
<gene>
    <name evidence="6" type="ORF">LIP_2194</name>
</gene>
<comment type="similarity">
    <text evidence="1">Belongs to the LysR transcriptional regulatory family.</text>
</comment>
<reference evidence="7" key="2">
    <citation type="journal article" date="2016" name="Int. J. Syst. Evol. Microbiol.">
        <title>Complete genome sequence and cell structure of Limnochorda pilosa, a Gram-negative spore-former within the phylum Firmicutes.</title>
        <authorList>
            <person name="Watanabe M."/>
            <person name="Kojima H."/>
            <person name="Fukui M."/>
        </authorList>
    </citation>
    <scope>NUCLEOTIDE SEQUENCE [LARGE SCALE GENOMIC DNA]</scope>
    <source>
        <strain evidence="7">HC45</strain>
    </source>
</reference>
<dbReference type="PANTHER" id="PTHR30126">
    <property type="entry name" value="HTH-TYPE TRANSCRIPTIONAL REGULATOR"/>
    <property type="match status" value="1"/>
</dbReference>
<proteinExistence type="inferred from homology"/>
<evidence type="ECO:0000313" key="6">
    <source>
        <dbReference type="EMBL" id="BAS28035.1"/>
    </source>
</evidence>
<evidence type="ECO:0000256" key="1">
    <source>
        <dbReference type="ARBA" id="ARBA00009437"/>
    </source>
</evidence>
<dbReference type="KEGG" id="lpil:LIP_2194"/>
<dbReference type="InterPro" id="IPR000847">
    <property type="entry name" value="LysR_HTH_N"/>
</dbReference>
<dbReference type="AlphaFoldDB" id="A0A0K2SLQ5"/>
<dbReference type="PANTHER" id="PTHR30126:SF40">
    <property type="entry name" value="HTH-TYPE TRANSCRIPTIONAL REGULATOR GLTR"/>
    <property type="match status" value="1"/>
</dbReference>
<feature type="domain" description="HTH lysR-type" evidence="5">
    <location>
        <begin position="1"/>
        <end position="58"/>
    </location>
</feature>
<dbReference type="Gene3D" id="3.40.190.290">
    <property type="match status" value="1"/>
</dbReference>
<dbReference type="InterPro" id="IPR036388">
    <property type="entry name" value="WH-like_DNA-bd_sf"/>
</dbReference>
<dbReference type="EMBL" id="AP014924">
    <property type="protein sequence ID" value="BAS28035.1"/>
    <property type="molecule type" value="Genomic_DNA"/>
</dbReference>
<evidence type="ECO:0000256" key="2">
    <source>
        <dbReference type="ARBA" id="ARBA00023015"/>
    </source>
</evidence>
<keyword evidence="3" id="KW-0238">DNA-binding</keyword>
<keyword evidence="2" id="KW-0805">Transcription regulation</keyword>
<dbReference type="SUPFAM" id="SSF46785">
    <property type="entry name" value="Winged helix' DNA-binding domain"/>
    <property type="match status" value="1"/>
</dbReference>
<protein>
    <submittedName>
        <fullName evidence="6">Transcriptional regulator</fullName>
    </submittedName>
</protein>
<dbReference type="RefSeq" id="WP_068137772.1">
    <property type="nucleotide sequence ID" value="NZ_AP014924.1"/>
</dbReference>
<evidence type="ECO:0000256" key="3">
    <source>
        <dbReference type="ARBA" id="ARBA00023125"/>
    </source>
</evidence>
<dbReference type="PRINTS" id="PR00039">
    <property type="entry name" value="HTHLYSR"/>
</dbReference>
<dbReference type="SUPFAM" id="SSF53850">
    <property type="entry name" value="Periplasmic binding protein-like II"/>
    <property type="match status" value="1"/>
</dbReference>
<evidence type="ECO:0000313" key="7">
    <source>
        <dbReference type="Proteomes" id="UP000065807"/>
    </source>
</evidence>
<dbReference type="Pfam" id="PF03466">
    <property type="entry name" value="LysR_substrate"/>
    <property type="match status" value="1"/>
</dbReference>
<dbReference type="Proteomes" id="UP000065807">
    <property type="component" value="Chromosome"/>
</dbReference>
<sequence length="304" mass="33751">MDLAQLETFQALVETGSFTAAARRLFVSQPTVSRQIHRLEKECGTALLERGKRGVHLTPAGERFALYGQRLLSLSREALLEVNEAAQASQRVVRIGSGVTTALVTLPRALGEFRRRHRSVRLLVKTGRRAALLDQVVSGDLDLAITTCDSVPPAVRGVHLFDETLVLAAHPDHWLSHRPQPLDAAWLDRAPLIAFSSDVGHRQYLDQVLADAGLQPEITMELDNVALILQYVRMKMGVAFIPWPAALNAMKEGNLRIFEVEGLPEMIRHKYVLLPDRDPLPPQVAALLDHLCSFPWEGTTPPPR</sequence>
<dbReference type="InterPro" id="IPR005119">
    <property type="entry name" value="LysR_subst-bd"/>
</dbReference>
<dbReference type="OrthoDB" id="107670at2"/>
<reference evidence="7" key="1">
    <citation type="submission" date="2015-07" db="EMBL/GenBank/DDBJ databases">
        <title>Complete genome sequence and phylogenetic analysis of Limnochorda pilosa.</title>
        <authorList>
            <person name="Watanabe M."/>
            <person name="Kojima H."/>
            <person name="Fukui M."/>
        </authorList>
    </citation>
    <scope>NUCLEOTIDE SEQUENCE [LARGE SCALE GENOMIC DNA]</scope>
    <source>
        <strain evidence="7">HC45</strain>
    </source>
</reference>
<dbReference type="Pfam" id="PF00126">
    <property type="entry name" value="HTH_1"/>
    <property type="match status" value="1"/>
</dbReference>
<keyword evidence="4" id="KW-0804">Transcription</keyword>
<dbReference type="PROSITE" id="PS50931">
    <property type="entry name" value="HTH_LYSR"/>
    <property type="match status" value="1"/>
</dbReference>